<dbReference type="Proteomes" id="UP000681870">
    <property type="component" value="Unassembled WGS sequence"/>
</dbReference>
<feature type="coiled-coil region" evidence="5">
    <location>
        <begin position="21"/>
        <end position="48"/>
    </location>
</feature>
<evidence type="ECO:0000256" key="5">
    <source>
        <dbReference type="SAM" id="Coils"/>
    </source>
</evidence>
<dbReference type="InterPro" id="IPR013762">
    <property type="entry name" value="Integrase-like_cat_sf"/>
</dbReference>
<evidence type="ECO:0000259" key="6">
    <source>
        <dbReference type="PROSITE" id="PS51898"/>
    </source>
</evidence>
<dbReference type="Gene3D" id="1.10.443.10">
    <property type="entry name" value="Intergrase catalytic core"/>
    <property type="match status" value="1"/>
</dbReference>
<dbReference type="InterPro" id="IPR011010">
    <property type="entry name" value="DNA_brk_join_enz"/>
</dbReference>
<evidence type="ECO:0000256" key="3">
    <source>
        <dbReference type="ARBA" id="ARBA00023172"/>
    </source>
</evidence>
<keyword evidence="5" id="KW-0175">Coiled coil</keyword>
<dbReference type="InterPro" id="IPR044068">
    <property type="entry name" value="CB"/>
</dbReference>
<dbReference type="PROSITE" id="PS51900">
    <property type="entry name" value="CB"/>
    <property type="match status" value="1"/>
</dbReference>
<evidence type="ECO:0000313" key="9">
    <source>
        <dbReference type="Proteomes" id="UP000681870"/>
    </source>
</evidence>
<sequence length="305" mass="35386">MLLEDVLREYEYHCQARNFTKKTMKNKRQELKQVLEFLQTKRGIAELESVTSHDLDAYLRIKRQKGLKPQSIVSMAKQVKAFFNWCVKEEYLTINPMDKVTLPRIPKVLLTGLTSREVVDMMESFSNTKYLEIRNKAILGMMADCGLRAMEIAGLKENDVRDTTIKVFGKGNKERIVFISPALKKILIRYERIKKEYFTNRIKYNDNYFLAYQGKAMSTVAVYNLVIEAAERVGIKGKRVSPHMFRHYFAVQSIMAGIDVYSLSRLLGHSDVSTTQRYLESLDNDQLLEKATSSSPLMNLNRRNR</sequence>
<dbReference type="InterPro" id="IPR002104">
    <property type="entry name" value="Integrase_catalytic"/>
</dbReference>
<dbReference type="PROSITE" id="PS51898">
    <property type="entry name" value="TYR_RECOMBINASE"/>
    <property type="match status" value="1"/>
</dbReference>
<dbReference type="SUPFAM" id="SSF56349">
    <property type="entry name" value="DNA breaking-rejoining enzymes"/>
    <property type="match status" value="1"/>
</dbReference>
<evidence type="ECO:0000313" key="8">
    <source>
        <dbReference type="EMBL" id="MBS3679953.1"/>
    </source>
</evidence>
<keyword evidence="2 4" id="KW-0238">DNA-binding</keyword>
<protein>
    <submittedName>
        <fullName evidence="8">Tyrosine-type recombinase/integrase</fullName>
    </submittedName>
</protein>
<dbReference type="PANTHER" id="PTHR30349:SF41">
    <property type="entry name" value="INTEGRASE_RECOMBINASE PROTEIN MJ0367-RELATED"/>
    <property type="match status" value="1"/>
</dbReference>
<organism evidence="8 9">
    <name type="scientific">Ornithinibacillus massiliensis</name>
    <dbReference type="NCBI Taxonomy" id="1944633"/>
    <lineage>
        <taxon>Bacteria</taxon>
        <taxon>Bacillati</taxon>
        <taxon>Bacillota</taxon>
        <taxon>Bacilli</taxon>
        <taxon>Bacillales</taxon>
        <taxon>Bacillaceae</taxon>
        <taxon>Ornithinibacillus</taxon>
    </lineage>
</organism>
<gene>
    <name evidence="8" type="ORF">KGF86_06990</name>
</gene>
<comment type="similarity">
    <text evidence="1">Belongs to the 'phage' integrase family.</text>
</comment>
<evidence type="ECO:0000256" key="2">
    <source>
        <dbReference type="ARBA" id="ARBA00023125"/>
    </source>
</evidence>
<dbReference type="EMBL" id="JAGXBY010000002">
    <property type="protein sequence ID" value="MBS3679953.1"/>
    <property type="molecule type" value="Genomic_DNA"/>
</dbReference>
<name>A0ABS5MDY0_9BACI</name>
<proteinExistence type="inferred from homology"/>
<dbReference type="InterPro" id="IPR025269">
    <property type="entry name" value="SAM-like_dom"/>
</dbReference>
<dbReference type="InterPro" id="IPR050090">
    <property type="entry name" value="Tyrosine_recombinase_XerCD"/>
</dbReference>
<dbReference type="PANTHER" id="PTHR30349">
    <property type="entry name" value="PHAGE INTEGRASE-RELATED"/>
    <property type="match status" value="1"/>
</dbReference>
<evidence type="ECO:0000259" key="7">
    <source>
        <dbReference type="PROSITE" id="PS51900"/>
    </source>
</evidence>
<evidence type="ECO:0000256" key="4">
    <source>
        <dbReference type="PROSITE-ProRule" id="PRU01248"/>
    </source>
</evidence>
<keyword evidence="3" id="KW-0233">DNA recombination</keyword>
<accession>A0ABS5MDY0</accession>
<keyword evidence="9" id="KW-1185">Reference proteome</keyword>
<feature type="domain" description="Core-binding (CB)" evidence="7">
    <location>
        <begin position="1"/>
        <end position="87"/>
    </location>
</feature>
<dbReference type="Gene3D" id="1.10.150.130">
    <property type="match status" value="1"/>
</dbReference>
<dbReference type="RefSeq" id="WP_211741462.1">
    <property type="nucleotide sequence ID" value="NZ_JAGXBY010000002.1"/>
</dbReference>
<comment type="caution">
    <text evidence="8">The sequence shown here is derived from an EMBL/GenBank/DDBJ whole genome shotgun (WGS) entry which is preliminary data.</text>
</comment>
<dbReference type="Pfam" id="PF13102">
    <property type="entry name" value="Phage_int_SAM_5"/>
    <property type="match status" value="1"/>
</dbReference>
<dbReference type="InterPro" id="IPR010998">
    <property type="entry name" value="Integrase_recombinase_N"/>
</dbReference>
<feature type="domain" description="Tyr recombinase" evidence="6">
    <location>
        <begin position="108"/>
        <end position="292"/>
    </location>
</feature>
<dbReference type="Pfam" id="PF00589">
    <property type="entry name" value="Phage_integrase"/>
    <property type="match status" value="1"/>
</dbReference>
<reference evidence="8 9" key="1">
    <citation type="submission" date="2021-05" db="EMBL/GenBank/DDBJ databases">
        <title>Ornithinibacillus massiliensis sp. nov.</title>
        <authorList>
            <person name="Iwaza R."/>
            <person name="Lagier J.-C."/>
            <person name="Raoult D."/>
        </authorList>
    </citation>
    <scope>NUCLEOTIDE SEQUENCE [LARGE SCALE GENOMIC DNA]</scope>
    <source>
        <strain evidence="8 9">Marseille-P3601</strain>
    </source>
</reference>
<evidence type="ECO:0000256" key="1">
    <source>
        <dbReference type="ARBA" id="ARBA00008857"/>
    </source>
</evidence>